<organism evidence="1 2">
    <name type="scientific">Endocarpon pusillum (strain Z07020 / HMAS-L-300199)</name>
    <name type="common">Lichen-forming fungus</name>
    <dbReference type="NCBI Taxonomy" id="1263415"/>
    <lineage>
        <taxon>Eukaryota</taxon>
        <taxon>Fungi</taxon>
        <taxon>Dikarya</taxon>
        <taxon>Ascomycota</taxon>
        <taxon>Pezizomycotina</taxon>
        <taxon>Eurotiomycetes</taxon>
        <taxon>Chaetothyriomycetidae</taxon>
        <taxon>Verrucariales</taxon>
        <taxon>Verrucariaceae</taxon>
        <taxon>Endocarpon</taxon>
    </lineage>
</organism>
<evidence type="ECO:0000313" key="1">
    <source>
        <dbReference type="EMBL" id="ERF76669.1"/>
    </source>
</evidence>
<accession>U1I3Q3</accession>
<evidence type="ECO:0000313" key="2">
    <source>
        <dbReference type="Proteomes" id="UP000019373"/>
    </source>
</evidence>
<protein>
    <submittedName>
        <fullName evidence="1">Uncharacterized protein</fullName>
    </submittedName>
</protein>
<gene>
    <name evidence="1" type="ORF">EPUS_02208</name>
</gene>
<dbReference type="EMBL" id="KE720721">
    <property type="protein sequence ID" value="ERF76669.1"/>
    <property type="molecule type" value="Genomic_DNA"/>
</dbReference>
<name>U1I3Q3_ENDPU</name>
<dbReference type="Proteomes" id="UP000019373">
    <property type="component" value="Unassembled WGS sequence"/>
</dbReference>
<reference evidence="2" key="1">
    <citation type="journal article" date="2014" name="BMC Genomics">
        <title>Genome characteristics reveal the impact of lichenization on lichen-forming fungus Endocarpon pusillum Hedwig (Verrucariales, Ascomycota).</title>
        <authorList>
            <person name="Wang Y.-Y."/>
            <person name="Liu B."/>
            <person name="Zhang X.-Y."/>
            <person name="Zhou Q.-M."/>
            <person name="Zhang T."/>
            <person name="Li H."/>
            <person name="Yu Y.-F."/>
            <person name="Zhang X.-L."/>
            <person name="Hao X.-Y."/>
            <person name="Wang M."/>
            <person name="Wang L."/>
            <person name="Wei J.-C."/>
        </authorList>
    </citation>
    <scope>NUCLEOTIDE SEQUENCE [LARGE SCALE GENOMIC DNA]</scope>
    <source>
        <strain evidence="2">Z07020 / HMAS-L-300199</strain>
    </source>
</reference>
<dbReference type="GeneID" id="19237262"/>
<dbReference type="AlphaFoldDB" id="U1I3Q3"/>
<proteinExistence type="predicted"/>
<keyword evidence="2" id="KW-1185">Reference proteome</keyword>
<dbReference type="HOGENOM" id="CLU_2372798_0_0_1"/>
<sequence length="95" mass="10816">MPMTEVTNITKEGSKRQLVCSGFAELLNVLPRGDNNTTALRRWETMGIPILLQRVSLKEKKPLPRVNLRIMLSEYIWCSDKEVQTTDPVKVDSEG</sequence>
<dbReference type="RefSeq" id="XP_007785881.1">
    <property type="nucleotide sequence ID" value="XM_007787691.1"/>
</dbReference>